<dbReference type="AlphaFoldDB" id="A0A367XER6"/>
<feature type="domain" description="MOSC" evidence="1">
    <location>
        <begin position="27"/>
        <end position="155"/>
    </location>
</feature>
<comment type="caution">
    <text evidence="2">The sequence shown here is derived from an EMBL/GenBank/DDBJ whole genome shotgun (WGS) entry which is preliminary data.</text>
</comment>
<dbReference type="GO" id="GO:0030151">
    <property type="term" value="F:molybdenum ion binding"/>
    <property type="evidence" value="ECO:0007669"/>
    <property type="project" value="InterPro"/>
</dbReference>
<gene>
    <name evidence="2" type="ORF">TH25_06435</name>
</gene>
<dbReference type="OrthoDB" id="1550913at2"/>
<dbReference type="PROSITE" id="PS51340">
    <property type="entry name" value="MOSC"/>
    <property type="match status" value="1"/>
</dbReference>
<evidence type="ECO:0000313" key="3">
    <source>
        <dbReference type="Proteomes" id="UP000252517"/>
    </source>
</evidence>
<dbReference type="Gene3D" id="2.40.33.20">
    <property type="entry name" value="PK beta-barrel domain-like"/>
    <property type="match status" value="1"/>
</dbReference>
<organism evidence="2 3">
    <name type="scientific">Thalassospira profundimaris</name>
    <dbReference type="NCBI Taxonomy" id="502049"/>
    <lineage>
        <taxon>Bacteria</taxon>
        <taxon>Pseudomonadati</taxon>
        <taxon>Pseudomonadota</taxon>
        <taxon>Alphaproteobacteria</taxon>
        <taxon>Rhodospirillales</taxon>
        <taxon>Thalassospiraceae</taxon>
        <taxon>Thalassospira</taxon>
    </lineage>
</organism>
<dbReference type="SUPFAM" id="SSF50800">
    <property type="entry name" value="PK beta-barrel domain-like"/>
    <property type="match status" value="1"/>
</dbReference>
<dbReference type="GO" id="GO:0003824">
    <property type="term" value="F:catalytic activity"/>
    <property type="evidence" value="ECO:0007669"/>
    <property type="project" value="InterPro"/>
</dbReference>
<evidence type="ECO:0000259" key="1">
    <source>
        <dbReference type="PROSITE" id="PS51340"/>
    </source>
</evidence>
<dbReference type="InterPro" id="IPR052716">
    <property type="entry name" value="MOSC_domain"/>
</dbReference>
<name>A0A367XER6_9PROT</name>
<dbReference type="InterPro" id="IPR011037">
    <property type="entry name" value="Pyrv_Knase-like_insert_dom_sf"/>
</dbReference>
<dbReference type="PANTHER" id="PTHR36930:SF1">
    <property type="entry name" value="MOSC DOMAIN-CONTAINING PROTEIN"/>
    <property type="match status" value="1"/>
</dbReference>
<proteinExistence type="predicted"/>
<protein>
    <submittedName>
        <fullName evidence="2">Molybdenum cofactor biosysynthesis protein</fullName>
    </submittedName>
</protein>
<sequence>MSHSGEQKETPGKLIGIGRKAAPYAPVETLDLVSVSTDLGVEGDHRGKLKKRKVTVLALEDWQAACNDIGRPDLDWTVRRANLLVSGFALPHEVGSQFAIGDLILEVSGETDPCKRMEEAATGLEEALRPNWRGGVTCRVIKGAEIAIGAPVCRVMTG</sequence>
<dbReference type="GO" id="GO:0030170">
    <property type="term" value="F:pyridoxal phosphate binding"/>
    <property type="evidence" value="ECO:0007669"/>
    <property type="project" value="InterPro"/>
</dbReference>
<dbReference type="InterPro" id="IPR005302">
    <property type="entry name" value="MoCF_Sase_C"/>
</dbReference>
<dbReference type="EMBL" id="JPWH01000004">
    <property type="protein sequence ID" value="RCK52175.1"/>
    <property type="molecule type" value="Genomic_DNA"/>
</dbReference>
<dbReference type="Proteomes" id="UP000252517">
    <property type="component" value="Unassembled WGS sequence"/>
</dbReference>
<dbReference type="Pfam" id="PF03473">
    <property type="entry name" value="MOSC"/>
    <property type="match status" value="1"/>
</dbReference>
<dbReference type="RefSeq" id="WP_114087765.1">
    <property type="nucleotide sequence ID" value="NZ_JPWH01000004.1"/>
</dbReference>
<accession>A0A367XER6</accession>
<evidence type="ECO:0000313" key="2">
    <source>
        <dbReference type="EMBL" id="RCK52175.1"/>
    </source>
</evidence>
<reference evidence="2 3" key="1">
    <citation type="submission" date="2014-07" db="EMBL/GenBank/DDBJ databases">
        <title>Draft genome sequence of Thalassospira profundimaris S25-3-2.</title>
        <authorList>
            <person name="Lai Q."/>
            <person name="Shao Z."/>
        </authorList>
    </citation>
    <scope>NUCLEOTIDE SEQUENCE [LARGE SCALE GENOMIC DNA]</scope>
    <source>
        <strain evidence="2 3">S25-3-2</strain>
    </source>
</reference>
<dbReference type="PANTHER" id="PTHR36930">
    <property type="entry name" value="METAL-SULFUR CLUSTER BIOSYNTHESIS PROTEINS YUAD-RELATED"/>
    <property type="match status" value="1"/>
</dbReference>